<evidence type="ECO:0000256" key="1">
    <source>
        <dbReference type="PROSITE-ProRule" id="PRU00409"/>
    </source>
</evidence>
<dbReference type="Gene3D" id="3.30.1490.20">
    <property type="entry name" value="ATP-grasp fold, A domain"/>
    <property type="match status" value="1"/>
</dbReference>
<evidence type="ECO:0000313" key="3">
    <source>
        <dbReference type="EMBL" id="NDL70386.1"/>
    </source>
</evidence>
<dbReference type="InterPro" id="IPR013815">
    <property type="entry name" value="ATP_grasp_subdomain_1"/>
</dbReference>
<dbReference type="EMBL" id="JAAEHK010000008">
    <property type="protein sequence ID" value="NDL70386.1"/>
    <property type="molecule type" value="Genomic_DNA"/>
</dbReference>
<dbReference type="AlphaFoldDB" id="A0A7C9JX88"/>
<dbReference type="PROSITE" id="PS50975">
    <property type="entry name" value="ATP_GRASP"/>
    <property type="match status" value="1"/>
</dbReference>
<dbReference type="OrthoDB" id="6173250at2"/>
<reference evidence="3 4" key="1">
    <citation type="submission" date="2020-01" db="EMBL/GenBank/DDBJ databases">
        <title>Whole genome sequencing of Halomonas alkaliphila strain LS44.</title>
        <authorList>
            <person name="Kumar S."/>
            <person name="Paul D."/>
            <person name="Shouche Y."/>
            <person name="Suryavanshi M.V."/>
        </authorList>
    </citation>
    <scope>NUCLEOTIDE SEQUENCE [LARGE SCALE GENOMIC DNA]</scope>
    <source>
        <strain evidence="3 4">LS44</strain>
    </source>
</reference>
<accession>A0A7C9JX88</accession>
<comment type="caution">
    <text evidence="3">The sequence shown here is derived from an EMBL/GenBank/DDBJ whole genome shotgun (WGS) entry which is preliminary data.</text>
</comment>
<evidence type="ECO:0000313" key="4">
    <source>
        <dbReference type="Proteomes" id="UP000480312"/>
    </source>
</evidence>
<keyword evidence="1" id="KW-0067">ATP-binding</keyword>
<dbReference type="GO" id="GO:0003824">
    <property type="term" value="F:catalytic activity"/>
    <property type="evidence" value="ECO:0007669"/>
    <property type="project" value="UniProtKB-ARBA"/>
</dbReference>
<keyword evidence="1" id="KW-0547">Nucleotide-binding</keyword>
<dbReference type="GO" id="GO:0005524">
    <property type="term" value="F:ATP binding"/>
    <property type="evidence" value="ECO:0007669"/>
    <property type="project" value="UniProtKB-UniRule"/>
</dbReference>
<proteinExistence type="predicted"/>
<sequence>MKYSELYNFVGKDGIDGFFIFYTAILNGMDVQRMPGQLLLINNHRAPDSKTSFVHSVAQSTRLSTTTFVLQKRFRRVLFQQAKVSMPKAATFSFSSRKDPVKYANKIGYPVTVKEVFGENPSFSIRGVQNKKELFSAMRKVRRHLPVNSPRAPSSYAQTINLGSAETVDEDKRIKSHRSRFIVEKQLDGDFYRVYVIGGRASFVVKFDSNSLQVVESPSSSINRLAETAVASVPGIKNAAVDIVEDENKSVYLTEFSERLLPPVMSVEEDFFSNFGQLYQSLLEYEIGLVNGTFSSRRKRATYVIEIKGVSNIPKFTESFLALVNALRLEQRVSETCNIFGKIKFQISGSCFDVAIALENLLETQNITHLQLCRKRIIKKYSLF</sequence>
<protein>
    <recommendedName>
        <fullName evidence="2">ATP-grasp domain-containing protein</fullName>
    </recommendedName>
</protein>
<name>A0A7C9JX88_9GAMM</name>
<gene>
    <name evidence="3" type="ORF">GPL32_07675</name>
</gene>
<feature type="domain" description="ATP-grasp" evidence="2">
    <location>
        <begin position="76"/>
        <end position="284"/>
    </location>
</feature>
<dbReference type="GO" id="GO:0046872">
    <property type="term" value="F:metal ion binding"/>
    <property type="evidence" value="ECO:0007669"/>
    <property type="project" value="InterPro"/>
</dbReference>
<dbReference type="SUPFAM" id="SSF56059">
    <property type="entry name" value="Glutathione synthetase ATP-binding domain-like"/>
    <property type="match status" value="1"/>
</dbReference>
<evidence type="ECO:0000259" key="2">
    <source>
        <dbReference type="PROSITE" id="PS50975"/>
    </source>
</evidence>
<dbReference type="Proteomes" id="UP000480312">
    <property type="component" value="Unassembled WGS sequence"/>
</dbReference>
<organism evidence="3 4">
    <name type="scientific">Vreelandella alkaliphila</name>
    <dbReference type="NCBI Taxonomy" id="272774"/>
    <lineage>
        <taxon>Bacteria</taxon>
        <taxon>Pseudomonadati</taxon>
        <taxon>Pseudomonadota</taxon>
        <taxon>Gammaproteobacteria</taxon>
        <taxon>Oceanospirillales</taxon>
        <taxon>Halomonadaceae</taxon>
        <taxon>Vreelandella</taxon>
    </lineage>
</organism>
<dbReference type="InterPro" id="IPR011761">
    <property type="entry name" value="ATP-grasp"/>
</dbReference>
<dbReference type="RefSeq" id="WP_162218276.1">
    <property type="nucleotide sequence ID" value="NZ_JAAEHK010000008.1"/>
</dbReference>